<evidence type="ECO:0000313" key="5">
    <source>
        <dbReference type="EMBL" id="RXI99909.1"/>
    </source>
</evidence>
<dbReference type="Gene3D" id="3.30.565.30">
    <property type="entry name" value="Sporulation initiation phosphotransferase B (SpoOB), C-terminal domain"/>
    <property type="match status" value="1"/>
</dbReference>
<dbReference type="Pfam" id="PF14682">
    <property type="entry name" value="SPOB_ab"/>
    <property type="match status" value="1"/>
</dbReference>
<dbReference type="InterPro" id="IPR016122">
    <property type="entry name" value="SpoOB_C"/>
</dbReference>
<dbReference type="Gene3D" id="1.10.287.130">
    <property type="match status" value="1"/>
</dbReference>
<dbReference type="SUPFAM" id="SSF55890">
    <property type="entry name" value="Sporulation response regulatory protein Spo0B"/>
    <property type="match status" value="1"/>
</dbReference>
<feature type="domain" description="Sporulation initiation phosphotransferase B C-terminal" evidence="4">
    <location>
        <begin position="59"/>
        <end position="176"/>
    </location>
</feature>
<keyword evidence="3" id="KW-0418">Kinase</keyword>
<protein>
    <submittedName>
        <fullName evidence="5">Sporulation protein</fullName>
    </submittedName>
</protein>
<dbReference type="InterPro" id="IPR016120">
    <property type="entry name" value="Sig_transdc_His_kin_SpoOB"/>
</dbReference>
<dbReference type="EMBL" id="QOUX01000042">
    <property type="protein sequence ID" value="RXI99909.1"/>
    <property type="molecule type" value="Genomic_DNA"/>
</dbReference>
<evidence type="ECO:0000313" key="6">
    <source>
        <dbReference type="Proteomes" id="UP000290649"/>
    </source>
</evidence>
<evidence type="ECO:0000256" key="2">
    <source>
        <dbReference type="ARBA" id="ARBA00022679"/>
    </source>
</evidence>
<keyword evidence="2" id="KW-0808">Transferase</keyword>
<evidence type="ECO:0000259" key="4">
    <source>
        <dbReference type="SMART" id="SM01317"/>
    </source>
</evidence>
<dbReference type="InterPro" id="IPR039506">
    <property type="entry name" value="SPOB_a"/>
</dbReference>
<dbReference type="OrthoDB" id="2375606at2"/>
<evidence type="ECO:0000256" key="3">
    <source>
        <dbReference type="ARBA" id="ARBA00022777"/>
    </source>
</evidence>
<proteinExistence type="predicted"/>
<reference evidence="5 6" key="1">
    <citation type="journal article" date="2019" name="Int. J. Syst. Evol. Microbiol.">
        <title>Anaerobacillus alkaliphilus sp. nov., a novel alkaliphilic and moderately halophilic bacterium.</title>
        <authorList>
            <person name="Borsodi A.K."/>
            <person name="Aszalos J.M."/>
            <person name="Bihari P."/>
            <person name="Nagy I."/>
            <person name="Schumann P."/>
            <person name="Sproer C."/>
            <person name="Kovacs A.L."/>
            <person name="Boka K."/>
            <person name="Dobosy P."/>
            <person name="Ovari M."/>
            <person name="Szili-Kovacs T."/>
            <person name="Toth E."/>
        </authorList>
    </citation>
    <scope>NUCLEOTIDE SEQUENCE [LARGE SCALE GENOMIC DNA]</scope>
    <source>
        <strain evidence="5 6">B16-10</strain>
    </source>
</reference>
<organism evidence="5 6">
    <name type="scientific">Anaerobacillus alkaliphilus</name>
    <dbReference type="NCBI Taxonomy" id="1548597"/>
    <lineage>
        <taxon>Bacteria</taxon>
        <taxon>Bacillati</taxon>
        <taxon>Bacillota</taxon>
        <taxon>Bacilli</taxon>
        <taxon>Bacillales</taxon>
        <taxon>Bacillaceae</taxon>
        <taxon>Anaerobacillus</taxon>
    </lineage>
</organism>
<name>A0A4Q0VRA9_9BACI</name>
<sequence length="181" mass="21869">MKEDRNILQILRHSRHDWLNVIQLIKGNLTLKKYDRVEEIIQEIVNQTQNESKLSNLNMPKFASDLLVFNWVNKNHFQLEFEVIGDCVDLQSYDERLLQWFMEFSNHLNESCERYGENHLQLTVELMEEELPRFTFDFHGSLQEVEKINKFLGNEQNWNEQLQLVESYINKEEFYITIQLV</sequence>
<dbReference type="RefSeq" id="WP_129078765.1">
    <property type="nucleotide sequence ID" value="NZ_QOUX01000042.1"/>
</dbReference>
<dbReference type="SMART" id="SM01317">
    <property type="entry name" value="SPOB_ab"/>
    <property type="match status" value="1"/>
</dbReference>
<dbReference type="Pfam" id="PF14689">
    <property type="entry name" value="SPOB_a"/>
    <property type="match status" value="1"/>
</dbReference>
<gene>
    <name evidence="5" type="ORF">DS745_13600</name>
</gene>
<dbReference type="GO" id="GO:0000155">
    <property type="term" value="F:phosphorelay sensor kinase activity"/>
    <property type="evidence" value="ECO:0007669"/>
    <property type="project" value="InterPro"/>
</dbReference>
<dbReference type="AlphaFoldDB" id="A0A4Q0VRA9"/>
<dbReference type="Proteomes" id="UP000290649">
    <property type="component" value="Unassembled WGS sequence"/>
</dbReference>
<comment type="caution">
    <text evidence="5">The sequence shown here is derived from an EMBL/GenBank/DDBJ whole genome shotgun (WGS) entry which is preliminary data.</text>
</comment>
<evidence type="ECO:0000256" key="1">
    <source>
        <dbReference type="ARBA" id="ARBA00022553"/>
    </source>
</evidence>
<keyword evidence="1" id="KW-0597">Phosphoprotein</keyword>
<accession>A0A4Q0VRA9</accession>
<dbReference type="InterPro" id="IPR037100">
    <property type="entry name" value="Spo0B_C_sf"/>
</dbReference>
<keyword evidence="6" id="KW-1185">Reference proteome</keyword>